<keyword evidence="2" id="KW-1185">Reference proteome</keyword>
<accession>A0A9W6NKB3</accession>
<evidence type="ECO:0000313" key="2">
    <source>
        <dbReference type="Proteomes" id="UP001143480"/>
    </source>
</evidence>
<dbReference type="EMBL" id="BSFP01000005">
    <property type="protein sequence ID" value="GLK99892.1"/>
    <property type="molecule type" value="Genomic_DNA"/>
</dbReference>
<gene>
    <name evidence="1" type="ORF">GCM10017581_016330</name>
</gene>
<sequence length="77" mass="8411">MAKNVLQRSLTVWGPCLRAGRCCTGLAPTPASWTQGCCGLADDFGFEAQPPVRAPWRTRRKAAVCKSQHYATARQCT</sequence>
<organism evidence="1 2">
    <name type="scientific">Dactylosporangium matsuzakiense</name>
    <dbReference type="NCBI Taxonomy" id="53360"/>
    <lineage>
        <taxon>Bacteria</taxon>
        <taxon>Bacillati</taxon>
        <taxon>Actinomycetota</taxon>
        <taxon>Actinomycetes</taxon>
        <taxon>Micromonosporales</taxon>
        <taxon>Micromonosporaceae</taxon>
        <taxon>Dactylosporangium</taxon>
    </lineage>
</organism>
<protein>
    <submittedName>
        <fullName evidence="1">Uncharacterized protein</fullName>
    </submittedName>
</protein>
<dbReference type="AlphaFoldDB" id="A0A9W6NKB3"/>
<reference evidence="1" key="2">
    <citation type="submission" date="2023-01" db="EMBL/GenBank/DDBJ databases">
        <authorList>
            <person name="Sun Q."/>
            <person name="Evtushenko L."/>
        </authorList>
    </citation>
    <scope>NUCLEOTIDE SEQUENCE</scope>
    <source>
        <strain evidence="1">VKM Ac-1321</strain>
    </source>
</reference>
<name>A0A9W6NKB3_9ACTN</name>
<reference evidence="1" key="1">
    <citation type="journal article" date="2014" name="Int. J. Syst. Evol. Microbiol.">
        <title>Complete genome sequence of Corynebacterium casei LMG S-19264T (=DSM 44701T), isolated from a smear-ripened cheese.</title>
        <authorList>
            <consortium name="US DOE Joint Genome Institute (JGI-PGF)"/>
            <person name="Walter F."/>
            <person name="Albersmeier A."/>
            <person name="Kalinowski J."/>
            <person name="Ruckert C."/>
        </authorList>
    </citation>
    <scope>NUCLEOTIDE SEQUENCE</scope>
    <source>
        <strain evidence="1">VKM Ac-1321</strain>
    </source>
</reference>
<dbReference type="Proteomes" id="UP001143480">
    <property type="component" value="Unassembled WGS sequence"/>
</dbReference>
<comment type="caution">
    <text evidence="1">The sequence shown here is derived from an EMBL/GenBank/DDBJ whole genome shotgun (WGS) entry which is preliminary data.</text>
</comment>
<evidence type="ECO:0000313" key="1">
    <source>
        <dbReference type="EMBL" id="GLK99892.1"/>
    </source>
</evidence>
<proteinExistence type="predicted"/>